<dbReference type="EMBL" id="WIPF01000046">
    <property type="protein sequence ID" value="KAF3220492.1"/>
    <property type="molecule type" value="Genomic_DNA"/>
</dbReference>
<dbReference type="PANTHER" id="PTHR42085:SF2">
    <property type="entry name" value="F-BOX DOMAIN-CONTAINING PROTEIN"/>
    <property type="match status" value="1"/>
</dbReference>
<dbReference type="Proteomes" id="UP000483672">
    <property type="component" value="Unassembled WGS sequence"/>
</dbReference>
<reference evidence="2 3" key="1">
    <citation type="submission" date="2019-06" db="EMBL/GenBank/DDBJ databases">
        <authorList>
            <person name="Palmer J.M."/>
        </authorList>
    </citation>
    <scope>NUCLEOTIDE SEQUENCE [LARGE SCALE GENOMIC DNA]</scope>
    <source>
        <strain evidence="2 3">TWF191</strain>
    </source>
</reference>
<dbReference type="InterPro" id="IPR038883">
    <property type="entry name" value="AN11006-like"/>
</dbReference>
<gene>
    <name evidence="2" type="ORF">TWF191_007391</name>
</gene>
<feature type="region of interest" description="Disordered" evidence="1">
    <location>
        <begin position="46"/>
        <end position="65"/>
    </location>
</feature>
<name>A0A6G1M522_ORBOL</name>
<organism evidence="2 3">
    <name type="scientific">Orbilia oligospora</name>
    <name type="common">Nematode-trapping fungus</name>
    <name type="synonym">Arthrobotrys oligospora</name>
    <dbReference type="NCBI Taxonomy" id="2813651"/>
    <lineage>
        <taxon>Eukaryota</taxon>
        <taxon>Fungi</taxon>
        <taxon>Dikarya</taxon>
        <taxon>Ascomycota</taxon>
        <taxon>Pezizomycotina</taxon>
        <taxon>Orbiliomycetes</taxon>
        <taxon>Orbiliales</taxon>
        <taxon>Orbiliaceae</taxon>
        <taxon>Orbilia</taxon>
    </lineage>
</organism>
<evidence type="ECO:0000313" key="2">
    <source>
        <dbReference type="EMBL" id="KAF3220492.1"/>
    </source>
</evidence>
<feature type="compositionally biased region" description="Polar residues" evidence="1">
    <location>
        <begin position="52"/>
        <end position="65"/>
    </location>
</feature>
<sequence length="368" mass="42028">METSMSQIPSPSRFLNLPLEIKNEIYAYVLICNMIPSYETGFRDRRHHEQDTGTSRSVAPNPNLTISGNPRTKLALLRVNRQIHDEAALMFYGQNVFPIEVSAMSRRPRAIGAMRPNQYVYTTSYTAPWERFGYQFVVDPEESTRKGRFIPLHNAAAYSERDTQLSPEYLQNFQNNANLLLYPSSTYSSLIRKVIIQFKIGSSSDLLSENSNSNATLIQVLLLPFLWRLRQQLTEKTTVKIGLNLTLYHMALQVSGPGLTLDDMPGLRTCIEYSLEAGYIFSLGPWKSTFIDIPRSFEKTQQEFFDKCKTRPEFRDDILQKMMQELDVELLEGSFWGKREGVLTVFLPMPEAPHAPVIPPGLVPSSDR</sequence>
<accession>A0A6G1M522</accession>
<dbReference type="PANTHER" id="PTHR42085">
    <property type="entry name" value="F-BOX DOMAIN-CONTAINING PROTEIN"/>
    <property type="match status" value="1"/>
</dbReference>
<proteinExistence type="predicted"/>
<evidence type="ECO:0000256" key="1">
    <source>
        <dbReference type="SAM" id="MobiDB-lite"/>
    </source>
</evidence>
<comment type="caution">
    <text evidence="2">The sequence shown here is derived from an EMBL/GenBank/DDBJ whole genome shotgun (WGS) entry which is preliminary data.</text>
</comment>
<evidence type="ECO:0000313" key="3">
    <source>
        <dbReference type="Proteomes" id="UP000483672"/>
    </source>
</evidence>
<protein>
    <submittedName>
        <fullName evidence="2">Uncharacterized protein</fullName>
    </submittedName>
</protein>
<dbReference type="AlphaFoldDB" id="A0A6G1M522"/>